<dbReference type="Proteomes" id="UP000015241">
    <property type="component" value="Unassembled WGS sequence"/>
</dbReference>
<evidence type="ECO:0000313" key="7">
    <source>
        <dbReference type="Proteomes" id="UP000015241"/>
    </source>
</evidence>
<evidence type="ECO:0000256" key="4">
    <source>
        <dbReference type="SAM" id="MobiDB-lite"/>
    </source>
</evidence>
<feature type="compositionally biased region" description="Basic residues" evidence="4">
    <location>
        <begin position="605"/>
        <end position="631"/>
    </location>
</feature>
<feature type="compositionally biased region" description="Basic residues" evidence="4">
    <location>
        <begin position="461"/>
        <end position="470"/>
    </location>
</feature>
<feature type="compositionally biased region" description="Basic residues" evidence="4">
    <location>
        <begin position="1"/>
        <end position="17"/>
    </location>
</feature>
<sequence>MARKRAASKSKGSRSKPRGFNPLESKLAKWDKPSDIPLDGEDQFHASRDTILLDGDDDDDDDDEGDEDEVFALKGLPAGSDEEDESEEEAEPVDTRADDRSKRSKKERKSKGKNKAKTSPPSSGAEDEEDEEEEGWGKTKSAYYSSNAGQIESDDEEANELEEQEAKRLQTKARDALTDDDFGLGDPLESPADADDVLLSAPAPVIHPLPSDKPSLLRHLEKNNPEALALARDWDDTVRKLLETELKIRVLDVDSPDALGSGMSHLYYQALFTYTTTLAFYLHLRTSEKYVQRPELLRSHPILQRLLTLKQAMSTLEDLNFGFDDEDEDDEDESLSHDDDDLKDAKALWLEDKLSRLEPDELRALLKEAELLTAEDAQGEFSAKRRPKASTQMSQEPPKKKRKTSKTSARPTSATPVFDLVEPELPQTKSTGGTGGSGPSAVDVYGEATSLQAADAADKQARKKSLRFHAARIENTSARRQNARSNAMGGDDDIPYRERKKAKEARLAREVAKGRGAGGEDLDDAEPEPRPRDKKRAREEESDSDGGDGGANGYYELVQRKSNEKKEKKKAEYEAARAAERPDVDESADGPRGLTRAILKNRGLTPHRGKAVRNPRVKKRQKYDKAKKKVSSQKAVYKGGIGDTGRYDGEKSGISRVVKSVRL</sequence>
<dbReference type="EMBL" id="KE504224">
    <property type="protein sequence ID" value="EPS94728.1"/>
    <property type="molecule type" value="Genomic_DNA"/>
</dbReference>
<feature type="compositionally biased region" description="Polar residues" evidence="4">
    <location>
        <begin position="474"/>
        <end position="485"/>
    </location>
</feature>
<dbReference type="Pfam" id="PF09368">
    <property type="entry name" value="Sas10"/>
    <property type="match status" value="1"/>
</dbReference>
<dbReference type="InParanoid" id="S8DU53"/>
<feature type="compositionally biased region" description="Low complexity" evidence="4">
    <location>
        <begin position="406"/>
        <end position="416"/>
    </location>
</feature>
<dbReference type="GO" id="GO:0000462">
    <property type="term" value="P:maturation of SSU-rRNA from tricistronic rRNA transcript (SSU-rRNA, 5.8S rRNA, LSU-rRNA)"/>
    <property type="evidence" value="ECO:0007669"/>
    <property type="project" value="TreeGrafter"/>
</dbReference>
<feature type="region of interest" description="Disordered" evidence="4">
    <location>
        <begin position="1"/>
        <end position="190"/>
    </location>
</feature>
<evidence type="ECO:0000256" key="2">
    <source>
        <dbReference type="ARBA" id="ARBA00010979"/>
    </source>
</evidence>
<reference evidence="6 7" key="1">
    <citation type="journal article" date="2012" name="Science">
        <title>The Paleozoic origin of enzymatic lignin decomposition reconstructed from 31 fungal genomes.</title>
        <authorList>
            <person name="Floudas D."/>
            <person name="Binder M."/>
            <person name="Riley R."/>
            <person name="Barry K."/>
            <person name="Blanchette R.A."/>
            <person name="Henrissat B."/>
            <person name="Martinez A.T."/>
            <person name="Otillar R."/>
            <person name="Spatafora J.W."/>
            <person name="Yadav J.S."/>
            <person name="Aerts A."/>
            <person name="Benoit I."/>
            <person name="Boyd A."/>
            <person name="Carlson A."/>
            <person name="Copeland A."/>
            <person name="Coutinho P.M."/>
            <person name="de Vries R.P."/>
            <person name="Ferreira P."/>
            <person name="Findley K."/>
            <person name="Foster B."/>
            <person name="Gaskell J."/>
            <person name="Glotzer D."/>
            <person name="Gorecki P."/>
            <person name="Heitman J."/>
            <person name="Hesse C."/>
            <person name="Hori C."/>
            <person name="Igarashi K."/>
            <person name="Jurgens J.A."/>
            <person name="Kallen N."/>
            <person name="Kersten P."/>
            <person name="Kohler A."/>
            <person name="Kuees U."/>
            <person name="Kumar T.K.A."/>
            <person name="Kuo A."/>
            <person name="LaButti K."/>
            <person name="Larrondo L.F."/>
            <person name="Lindquist E."/>
            <person name="Ling A."/>
            <person name="Lombard V."/>
            <person name="Lucas S."/>
            <person name="Lundell T."/>
            <person name="Martin R."/>
            <person name="McLaughlin D.J."/>
            <person name="Morgenstern I."/>
            <person name="Morin E."/>
            <person name="Murat C."/>
            <person name="Nagy L.G."/>
            <person name="Nolan M."/>
            <person name="Ohm R.A."/>
            <person name="Patyshakuliyeva A."/>
            <person name="Rokas A."/>
            <person name="Ruiz-Duenas F.J."/>
            <person name="Sabat G."/>
            <person name="Salamov A."/>
            <person name="Samejima M."/>
            <person name="Schmutz J."/>
            <person name="Slot J.C."/>
            <person name="St John F."/>
            <person name="Stenlid J."/>
            <person name="Sun H."/>
            <person name="Sun S."/>
            <person name="Syed K."/>
            <person name="Tsang A."/>
            <person name="Wiebenga A."/>
            <person name="Young D."/>
            <person name="Pisabarro A."/>
            <person name="Eastwood D.C."/>
            <person name="Martin F."/>
            <person name="Cullen D."/>
            <person name="Grigoriev I.V."/>
            <person name="Hibbett D.S."/>
        </authorList>
    </citation>
    <scope>NUCLEOTIDE SEQUENCE</scope>
    <source>
        <strain evidence="7">FP-58527</strain>
    </source>
</reference>
<accession>S8DU53</accession>
<comment type="subcellular location">
    <subcellularLocation>
        <location evidence="1">Nucleus</location>
    </subcellularLocation>
</comment>
<dbReference type="eggNOG" id="KOG3118">
    <property type="taxonomic scope" value="Eukaryota"/>
</dbReference>
<feature type="compositionally biased region" description="Acidic residues" evidence="4">
    <location>
        <begin position="54"/>
        <end position="70"/>
    </location>
</feature>
<dbReference type="PANTHER" id="PTHR13237">
    <property type="entry name" value="SOMETHING ABOUT SILENCING PROTEIN 10-RELATED"/>
    <property type="match status" value="1"/>
</dbReference>
<feature type="domain" description="Sas10 C-terminal" evidence="5">
    <location>
        <begin position="589"/>
        <end position="663"/>
    </location>
</feature>
<feature type="compositionally biased region" description="Basic and acidic residues" evidence="4">
    <location>
        <begin position="504"/>
        <end position="513"/>
    </location>
</feature>
<feature type="compositionally biased region" description="Basic residues" evidence="4">
    <location>
        <begin position="102"/>
        <end position="116"/>
    </location>
</feature>
<protein>
    <recommendedName>
        <fullName evidence="5">Sas10 C-terminal domain-containing protein</fullName>
    </recommendedName>
</protein>
<feature type="compositionally biased region" description="Acidic residues" evidence="4">
    <location>
        <begin position="80"/>
        <end position="92"/>
    </location>
</feature>
<dbReference type="InterPro" id="IPR018972">
    <property type="entry name" value="Sas10_C_dom"/>
</dbReference>
<keyword evidence="7" id="KW-1185">Reference proteome</keyword>
<evidence type="ECO:0000256" key="3">
    <source>
        <dbReference type="ARBA" id="ARBA00023242"/>
    </source>
</evidence>
<feature type="compositionally biased region" description="Basic and acidic residues" evidence="4">
    <location>
        <begin position="164"/>
        <end position="177"/>
    </location>
</feature>
<organism evidence="6 7">
    <name type="scientific">Fomitopsis schrenkii</name>
    <name type="common">Brown rot fungus</name>
    <dbReference type="NCBI Taxonomy" id="2126942"/>
    <lineage>
        <taxon>Eukaryota</taxon>
        <taxon>Fungi</taxon>
        <taxon>Dikarya</taxon>
        <taxon>Basidiomycota</taxon>
        <taxon>Agaricomycotina</taxon>
        <taxon>Agaricomycetes</taxon>
        <taxon>Polyporales</taxon>
        <taxon>Fomitopsis</taxon>
    </lineage>
</organism>
<dbReference type="FunCoup" id="S8DU53">
    <property type="interactions" value="141"/>
</dbReference>
<evidence type="ECO:0000256" key="1">
    <source>
        <dbReference type="ARBA" id="ARBA00004123"/>
    </source>
</evidence>
<dbReference type="PANTHER" id="PTHR13237:SF8">
    <property type="entry name" value="SOMETHING ABOUT SILENCING PROTEIN 10"/>
    <property type="match status" value="1"/>
</dbReference>
<dbReference type="HOGENOM" id="CLU_019106_0_0_1"/>
<evidence type="ECO:0000313" key="6">
    <source>
        <dbReference type="EMBL" id="EPS94728.1"/>
    </source>
</evidence>
<gene>
    <name evidence="6" type="ORF">FOMPIDRAFT_1054802</name>
</gene>
<keyword evidence="3" id="KW-0539">Nucleus</keyword>
<feature type="region of interest" description="Disordered" evidence="4">
    <location>
        <begin position="377"/>
        <end position="635"/>
    </location>
</feature>
<dbReference type="AlphaFoldDB" id="S8DU53"/>
<name>S8DU53_FOMSC</name>
<feature type="compositionally biased region" description="Basic and acidic residues" evidence="4">
    <location>
        <begin position="527"/>
        <end position="539"/>
    </location>
</feature>
<dbReference type="GO" id="GO:0032040">
    <property type="term" value="C:small-subunit processome"/>
    <property type="evidence" value="ECO:0007669"/>
    <property type="project" value="TreeGrafter"/>
</dbReference>
<proteinExistence type="inferred from homology"/>
<feature type="compositionally biased region" description="Acidic residues" evidence="4">
    <location>
        <begin position="125"/>
        <end position="134"/>
    </location>
</feature>
<feature type="compositionally biased region" description="Acidic residues" evidence="4">
    <location>
        <begin position="152"/>
        <end position="163"/>
    </location>
</feature>
<feature type="compositionally biased region" description="Basic and acidic residues" evidence="4">
    <location>
        <begin position="558"/>
        <end position="584"/>
    </location>
</feature>
<evidence type="ECO:0000259" key="5">
    <source>
        <dbReference type="Pfam" id="PF09368"/>
    </source>
</evidence>
<comment type="similarity">
    <text evidence="2">Belongs to the SAS10 family.</text>
</comment>
<dbReference type="OrthoDB" id="1924577at2759"/>
<dbReference type="STRING" id="743788.S8DU53"/>